<reference evidence="5" key="1">
    <citation type="journal article" date="2021" name="Proc. Natl. Acad. Sci. U.S.A.">
        <title>Three genomes in the algal genus Volvox reveal the fate of a haploid sex-determining region after a transition to homothallism.</title>
        <authorList>
            <person name="Yamamoto K."/>
            <person name="Hamaji T."/>
            <person name="Kawai-Toyooka H."/>
            <person name="Matsuzaki R."/>
            <person name="Takahashi F."/>
            <person name="Nishimura Y."/>
            <person name="Kawachi M."/>
            <person name="Noguchi H."/>
            <person name="Minakuchi Y."/>
            <person name="Umen J.G."/>
            <person name="Toyoda A."/>
            <person name="Nozaki H."/>
        </authorList>
    </citation>
    <scope>NUCLEOTIDE SEQUENCE</scope>
    <source>
        <strain evidence="5">NIES-3780</strain>
    </source>
</reference>
<accession>A0A8J4AQI7</accession>
<keyword evidence="2" id="KW-0813">Transport</keyword>
<feature type="non-terminal residue" evidence="5">
    <location>
        <position position="1"/>
    </location>
</feature>
<evidence type="ECO:0000256" key="2">
    <source>
        <dbReference type="ARBA" id="ARBA00022448"/>
    </source>
</evidence>
<evidence type="ECO:0000313" key="5">
    <source>
        <dbReference type="EMBL" id="GIL45673.1"/>
    </source>
</evidence>
<dbReference type="GO" id="GO:0005524">
    <property type="term" value="F:ATP binding"/>
    <property type="evidence" value="ECO:0007669"/>
    <property type="project" value="UniProtKB-KW"/>
</dbReference>
<gene>
    <name evidence="5" type="ORF">Vafri_2754</name>
</gene>
<feature type="non-terminal residue" evidence="5">
    <location>
        <position position="676"/>
    </location>
</feature>
<evidence type="ECO:0008006" key="7">
    <source>
        <dbReference type="Google" id="ProtNLM"/>
    </source>
</evidence>
<evidence type="ECO:0000256" key="4">
    <source>
        <dbReference type="ARBA" id="ARBA00022840"/>
    </source>
</evidence>
<dbReference type="InterPro" id="IPR027417">
    <property type="entry name" value="P-loop_NTPase"/>
</dbReference>
<keyword evidence="3" id="KW-0547">Nucleotide-binding</keyword>
<keyword evidence="6" id="KW-1185">Reference proteome</keyword>
<evidence type="ECO:0000256" key="1">
    <source>
        <dbReference type="ARBA" id="ARBA00005417"/>
    </source>
</evidence>
<dbReference type="InterPro" id="IPR050763">
    <property type="entry name" value="ABC_transporter_ATP-binding"/>
</dbReference>
<organism evidence="5 6">
    <name type="scientific">Volvox africanus</name>
    <dbReference type="NCBI Taxonomy" id="51714"/>
    <lineage>
        <taxon>Eukaryota</taxon>
        <taxon>Viridiplantae</taxon>
        <taxon>Chlorophyta</taxon>
        <taxon>core chlorophytes</taxon>
        <taxon>Chlorophyceae</taxon>
        <taxon>CS clade</taxon>
        <taxon>Chlamydomonadales</taxon>
        <taxon>Volvocaceae</taxon>
        <taxon>Volvox</taxon>
    </lineage>
</organism>
<dbReference type="PANTHER" id="PTHR42711">
    <property type="entry name" value="ABC TRANSPORTER ATP-BINDING PROTEIN"/>
    <property type="match status" value="1"/>
</dbReference>
<sequence>NLAKLVSLPQDMLQLLVSQMSGGSLRKLQLAIAMAGEPALLLLDEVTAGVDAESSQAMWEALLAAKQGPWGASAREGDNGSSTGCPVVAQKAPHEHLHRPTGRGAALLFTSHHLSEVSKLADCVAVMQQGRLQSLTPAAALHSLLQEGKQRVLRITTRPAPQQQQQQVPATALAPIHTPPAIPYRSFTRSQLLELITRRLGPNTTRVLYSNLTFSAVYVDIAATGMGAVGPPKVRTFNHGSTSTIPSLASLERLLQELRPQVDGAAGTGSTHHTPIDTFDSVQIHGGFPGSSSGSRGMDSEWETTPLVFVRCGLGAPTLEDVLLLGLGGLGSGDDGAIPGATTDTHSVSIIKFPVASKKSVTKVAGTTTTANFQSINVGSFHAASAQERCPSEFPHPGSNTAKAVDVSSGACYGGDGRSDVLPDLMASLPPLLTKQRLTWLRDHASGARMLLLPVVVVGLAILALSIHPPDTEHSAPLHLAWLGQDQPTPVAGLPPAWRHTAHTTAPVTATVNGGSNIVGSASVPRAMTAAVNTSAAGLVRLGLLPLQAEWMSAAGAGQDPDEFPSSSDVSVWFAKRAQATSAATTSGPLGALEKEPSAPLHSALVFGDVVTARLNHTVWFATGSLLEAFLAPANYEQFGLTDVPELRKAIKVVMMEEGALRKMLDFLYDRMLLLE</sequence>
<comment type="similarity">
    <text evidence="1">Belongs to the ABC transporter superfamily.</text>
</comment>
<dbReference type="Gene3D" id="3.40.50.300">
    <property type="entry name" value="P-loop containing nucleotide triphosphate hydrolases"/>
    <property type="match status" value="1"/>
</dbReference>
<evidence type="ECO:0000256" key="3">
    <source>
        <dbReference type="ARBA" id="ARBA00022741"/>
    </source>
</evidence>
<dbReference type="SUPFAM" id="SSF52540">
    <property type="entry name" value="P-loop containing nucleoside triphosphate hydrolases"/>
    <property type="match status" value="1"/>
</dbReference>
<dbReference type="Proteomes" id="UP000747399">
    <property type="component" value="Unassembled WGS sequence"/>
</dbReference>
<dbReference type="EMBL" id="BNCO01000003">
    <property type="protein sequence ID" value="GIL45673.1"/>
    <property type="molecule type" value="Genomic_DNA"/>
</dbReference>
<proteinExistence type="inferred from homology"/>
<keyword evidence="4" id="KW-0067">ATP-binding</keyword>
<comment type="caution">
    <text evidence="5">The sequence shown here is derived from an EMBL/GenBank/DDBJ whole genome shotgun (WGS) entry which is preliminary data.</text>
</comment>
<protein>
    <recommendedName>
        <fullName evidence="7">ABC transporter domain-containing protein</fullName>
    </recommendedName>
</protein>
<evidence type="ECO:0000313" key="6">
    <source>
        <dbReference type="Proteomes" id="UP000747399"/>
    </source>
</evidence>
<dbReference type="AlphaFoldDB" id="A0A8J4AQI7"/>
<name>A0A8J4AQI7_9CHLO</name>
<dbReference type="PANTHER" id="PTHR42711:SF5">
    <property type="entry name" value="ABC TRANSPORTER ATP-BINDING PROTEIN NATA"/>
    <property type="match status" value="1"/>
</dbReference>